<reference evidence="8" key="1">
    <citation type="journal article" date="2015" name="Genome Biol. Evol.">
        <title>Plastome Evolution in Hemiparasitic Mistletoes.</title>
        <authorList>
            <person name="Petersen G."/>
            <person name="Cuenca A."/>
            <person name="Seberg O."/>
        </authorList>
    </citation>
    <scope>NUCLEOTIDE SEQUENCE</scope>
</reference>
<dbReference type="GO" id="GO:0020037">
    <property type="term" value="F:heme binding"/>
    <property type="evidence" value="ECO:0007669"/>
    <property type="project" value="InterPro"/>
</dbReference>
<dbReference type="GeneID" id="25767960"/>
<keyword evidence="3" id="KW-0201">Cytochrome c-type biogenesis</keyword>
<protein>
    <submittedName>
        <fullName evidence="8">Cytochrome c heme attachment protein</fullName>
    </submittedName>
</protein>
<keyword evidence="2 6" id="KW-0812">Transmembrane</keyword>
<dbReference type="InterPro" id="IPR017562">
    <property type="entry name" value="Cyt_c_biogenesis_CcsA"/>
</dbReference>
<feature type="domain" description="Cytochrome c assembly protein" evidence="7">
    <location>
        <begin position="70"/>
        <end position="310"/>
    </location>
</feature>
<gene>
    <name evidence="8" type="primary">ccsA</name>
</gene>
<evidence type="ECO:0000256" key="4">
    <source>
        <dbReference type="ARBA" id="ARBA00022989"/>
    </source>
</evidence>
<feature type="transmembrane region" description="Helical" evidence="6">
    <location>
        <begin position="14"/>
        <end position="32"/>
    </location>
</feature>
<feature type="transmembrane region" description="Helical" evidence="6">
    <location>
        <begin position="74"/>
        <end position="91"/>
    </location>
</feature>
<feature type="transmembrane region" description="Helical" evidence="6">
    <location>
        <begin position="44"/>
        <end position="62"/>
    </location>
</feature>
<dbReference type="RefSeq" id="YP_009164237.1">
    <property type="nucleotide sequence ID" value="NC_027829.1"/>
</dbReference>
<evidence type="ECO:0000259" key="7">
    <source>
        <dbReference type="Pfam" id="PF01578"/>
    </source>
</evidence>
<dbReference type="PANTHER" id="PTHR30071">
    <property type="entry name" value="HEME EXPORTER PROTEIN C"/>
    <property type="match status" value="1"/>
</dbReference>
<sequence length="315" mass="37033">MIIFSIFEQLFKHISLSIVSILITIYLINYLVDEIELYNSSEIGIIATFVCITGLLITRWIDSSYFPLNDLSETLIFLSWSLSVLHMYLYLKNNYYSEITKLGIIFTQGFVSSELLTEINYKSVKLVPALQSRWLMMHVSMILFGYAALLFGSLFSVSILVIRFKQMIRGFFFKIYFLSILYFGKIKKKINRGRNLLQQTSFFSVRNYYRYQFIQKLDYWSYRLILIGYIFLTIGIISGSVWANEAWGSYWNWDPKETWSLITWTIYTVYLHTKKNKNSEGKNSAIMASMGFIMIWICYFGVNLLEIGMHSYGSF</sequence>
<feature type="transmembrane region" description="Helical" evidence="6">
    <location>
        <begin position="285"/>
        <end position="305"/>
    </location>
</feature>
<geneLocation type="chloroplast" evidence="8"/>
<keyword evidence="8" id="KW-0934">Plastid</keyword>
<evidence type="ECO:0000256" key="2">
    <source>
        <dbReference type="ARBA" id="ARBA00022692"/>
    </source>
</evidence>
<dbReference type="InterPro" id="IPR002541">
    <property type="entry name" value="Cyt_c_assembly"/>
</dbReference>
<dbReference type="EMBL" id="KJ512176">
    <property type="protein sequence ID" value="AHZ58181.1"/>
    <property type="molecule type" value="Genomic_DNA"/>
</dbReference>
<name>A0A0M3L7J7_9MAGN</name>
<evidence type="ECO:0000256" key="6">
    <source>
        <dbReference type="SAM" id="Phobius"/>
    </source>
</evidence>
<evidence type="ECO:0000256" key="3">
    <source>
        <dbReference type="ARBA" id="ARBA00022748"/>
    </source>
</evidence>
<dbReference type="GO" id="GO:0017004">
    <property type="term" value="P:cytochrome complex assembly"/>
    <property type="evidence" value="ECO:0007669"/>
    <property type="project" value="UniProtKB-KW"/>
</dbReference>
<keyword evidence="8" id="KW-0150">Chloroplast</keyword>
<proteinExistence type="predicted"/>
<organism evidence="8">
    <name type="scientific">Viscum minimum</name>
    <dbReference type="NCBI Taxonomy" id="1266557"/>
    <lineage>
        <taxon>Eukaryota</taxon>
        <taxon>Viridiplantae</taxon>
        <taxon>Streptophyta</taxon>
        <taxon>Embryophyta</taxon>
        <taxon>Tracheophyta</taxon>
        <taxon>Spermatophyta</taxon>
        <taxon>Magnoliopsida</taxon>
        <taxon>eudicotyledons</taxon>
        <taxon>Gunneridae</taxon>
        <taxon>Pentapetalae</taxon>
        <taxon>Santalales</taxon>
        <taxon>Viscaceae</taxon>
        <taxon>Viscum</taxon>
    </lineage>
</organism>
<keyword evidence="4 6" id="KW-1133">Transmembrane helix</keyword>
<feature type="transmembrane region" description="Helical" evidence="6">
    <location>
        <begin position="167"/>
        <end position="184"/>
    </location>
</feature>
<dbReference type="PANTHER" id="PTHR30071:SF1">
    <property type="entry name" value="CYTOCHROME B_B6 PROTEIN-RELATED"/>
    <property type="match status" value="1"/>
</dbReference>
<evidence type="ECO:0000313" key="8">
    <source>
        <dbReference type="EMBL" id="AHZ58181.1"/>
    </source>
</evidence>
<dbReference type="GO" id="GO:0005886">
    <property type="term" value="C:plasma membrane"/>
    <property type="evidence" value="ECO:0007669"/>
    <property type="project" value="TreeGrafter"/>
</dbReference>
<accession>A0A0M3L7J7</accession>
<dbReference type="NCBIfam" id="TIGR03144">
    <property type="entry name" value="cytochr_II_ccsB"/>
    <property type="match status" value="1"/>
</dbReference>
<evidence type="ECO:0000256" key="5">
    <source>
        <dbReference type="ARBA" id="ARBA00023136"/>
    </source>
</evidence>
<feature type="transmembrane region" description="Helical" evidence="6">
    <location>
        <begin position="220"/>
        <end position="243"/>
    </location>
</feature>
<dbReference type="InterPro" id="IPR045062">
    <property type="entry name" value="Cyt_c_biogenesis_CcsA/CcmC"/>
</dbReference>
<evidence type="ECO:0000256" key="1">
    <source>
        <dbReference type="ARBA" id="ARBA00004141"/>
    </source>
</evidence>
<dbReference type="Pfam" id="PF01578">
    <property type="entry name" value="Cytochrom_C_asm"/>
    <property type="match status" value="1"/>
</dbReference>
<comment type="subcellular location">
    <subcellularLocation>
        <location evidence="1">Membrane</location>
        <topology evidence="1">Multi-pass membrane protein</topology>
    </subcellularLocation>
</comment>
<keyword evidence="5 6" id="KW-0472">Membrane</keyword>
<feature type="transmembrane region" description="Helical" evidence="6">
    <location>
        <begin position="141"/>
        <end position="161"/>
    </location>
</feature>
<dbReference type="AlphaFoldDB" id="A0A0M3L7J7"/>